<name>A0ABM0JHD1_APLCA</name>
<dbReference type="Gene3D" id="3.10.280.10">
    <property type="entry name" value="Mitochondrial glycoprotein"/>
    <property type="match status" value="1"/>
</dbReference>
<dbReference type="Pfam" id="PF02330">
    <property type="entry name" value="MAM33"/>
    <property type="match status" value="1"/>
</dbReference>
<accession>A0ABM0JHD1</accession>
<dbReference type="PANTHER" id="PTHR10826">
    <property type="entry name" value="COMPLEMENT COMPONENT 1"/>
    <property type="match status" value="1"/>
</dbReference>
<dbReference type="Proteomes" id="UP000694888">
    <property type="component" value="Unplaced"/>
</dbReference>
<dbReference type="RefSeq" id="XP_005093692.1">
    <property type="nucleotide sequence ID" value="XM_005093635.2"/>
</dbReference>
<evidence type="ECO:0000313" key="3">
    <source>
        <dbReference type="RefSeq" id="XP_005093692.1"/>
    </source>
</evidence>
<comment type="similarity">
    <text evidence="1">Belongs to the MAM33 family.</text>
</comment>
<reference evidence="3" key="1">
    <citation type="submission" date="2025-08" db="UniProtKB">
        <authorList>
            <consortium name="RefSeq"/>
        </authorList>
    </citation>
    <scope>IDENTIFICATION</scope>
</reference>
<dbReference type="PANTHER" id="PTHR10826:SF1">
    <property type="entry name" value="COMPLEMENT COMPONENT 1 Q SUBCOMPONENT-BINDING PROTEIN, MITOCHONDRIAL"/>
    <property type="match status" value="1"/>
</dbReference>
<keyword evidence="2" id="KW-1185">Reference proteome</keyword>
<organism evidence="2 3">
    <name type="scientific">Aplysia californica</name>
    <name type="common">California sea hare</name>
    <dbReference type="NCBI Taxonomy" id="6500"/>
    <lineage>
        <taxon>Eukaryota</taxon>
        <taxon>Metazoa</taxon>
        <taxon>Spiralia</taxon>
        <taxon>Lophotrochozoa</taxon>
        <taxon>Mollusca</taxon>
        <taxon>Gastropoda</taxon>
        <taxon>Heterobranchia</taxon>
        <taxon>Euthyneura</taxon>
        <taxon>Tectipleura</taxon>
        <taxon>Aplysiida</taxon>
        <taxon>Aplysioidea</taxon>
        <taxon>Aplysiidae</taxon>
        <taxon>Aplysia</taxon>
    </lineage>
</organism>
<dbReference type="SUPFAM" id="SSF54529">
    <property type="entry name" value="Mitochondrial glycoprotein MAM33-like"/>
    <property type="match status" value="1"/>
</dbReference>
<proteinExistence type="inferred from homology"/>
<dbReference type="InterPro" id="IPR036561">
    <property type="entry name" value="MAM33_sf"/>
</dbReference>
<sequence length="288" mass="31459">MAKAVKSALAAITKIVPGNSARLSCIPKQSGISARYLLGTSALSSPNTVATPRAHSTLSTLRSRHTKGTSCSFAHKQPIAFYSTEVDKEISSFLDKEIQFETSRSSDDLPKVSGFEVTTEGGDITLTKSKGSEKVIVRLSVNGAVDSVIAESAPEKQDEPPQMVCRPPFEVEISKGDGTVLALQCVFPSADEPFEDAEQYSKGDQEADRIEDQFEIQEVALHSGEWKDTTFSVSAATMDAELFDLLMDMLDERGVNDEFISQLVEYCTAYENKQYIGFLKGLKTFAEK</sequence>
<protein>
    <submittedName>
        <fullName evidence="3">Conserved regulator of innate immunity protein 3</fullName>
    </submittedName>
</protein>
<dbReference type="GeneID" id="101863882"/>
<evidence type="ECO:0000256" key="1">
    <source>
        <dbReference type="ARBA" id="ARBA00005457"/>
    </source>
</evidence>
<evidence type="ECO:0000313" key="2">
    <source>
        <dbReference type="Proteomes" id="UP000694888"/>
    </source>
</evidence>
<gene>
    <name evidence="3" type="primary">LOC101863882</name>
</gene>
<dbReference type="InterPro" id="IPR003428">
    <property type="entry name" value="MAM33"/>
</dbReference>